<name>A0ABY2JJI5_9MICO</name>
<dbReference type="Gene3D" id="3.10.180.10">
    <property type="entry name" value="2,3-Dihydroxybiphenyl 1,2-Dioxygenase, domain 1"/>
    <property type="match status" value="1"/>
</dbReference>
<dbReference type="RefSeq" id="WP_134427216.1">
    <property type="nucleotide sequence ID" value="NZ_SOGQ01000011.1"/>
</dbReference>
<evidence type="ECO:0000313" key="3">
    <source>
        <dbReference type="Proteomes" id="UP000297853"/>
    </source>
</evidence>
<feature type="domain" description="PhnB-like" evidence="1">
    <location>
        <begin position="5"/>
        <end position="131"/>
    </location>
</feature>
<dbReference type="PANTHER" id="PTHR33990:SF1">
    <property type="entry name" value="PROTEIN YJDN"/>
    <property type="match status" value="1"/>
</dbReference>
<gene>
    <name evidence="2" type="ORF">E3T28_01465</name>
</gene>
<keyword evidence="3" id="KW-1185">Reference proteome</keyword>
<proteinExistence type="predicted"/>
<dbReference type="InterPro" id="IPR029068">
    <property type="entry name" value="Glyas_Bleomycin-R_OHBP_Dase"/>
</dbReference>
<dbReference type="Pfam" id="PF06983">
    <property type="entry name" value="3-dmu-9_3-mt"/>
    <property type="match status" value="1"/>
</dbReference>
<organism evidence="2 3">
    <name type="scientific">Cryobacterium sinapicolor</name>
    <dbReference type="NCBI Taxonomy" id="1259236"/>
    <lineage>
        <taxon>Bacteria</taxon>
        <taxon>Bacillati</taxon>
        <taxon>Actinomycetota</taxon>
        <taxon>Actinomycetes</taxon>
        <taxon>Micrococcales</taxon>
        <taxon>Microbacteriaceae</taxon>
        <taxon>Cryobacterium</taxon>
    </lineage>
</organism>
<evidence type="ECO:0000259" key="1">
    <source>
        <dbReference type="Pfam" id="PF06983"/>
    </source>
</evidence>
<reference evidence="2 3" key="1">
    <citation type="submission" date="2019-03" db="EMBL/GenBank/DDBJ databases">
        <title>Genomics of glacier-inhabiting Cryobacterium strains.</title>
        <authorList>
            <person name="Liu Q."/>
            <person name="Xin Y.-H."/>
        </authorList>
    </citation>
    <scope>NUCLEOTIDE SEQUENCE [LARGE SCALE GENOMIC DNA]</scope>
    <source>
        <strain evidence="2 3">TMT1-23-1</strain>
    </source>
</reference>
<dbReference type="Proteomes" id="UP000297853">
    <property type="component" value="Unassembled WGS sequence"/>
</dbReference>
<protein>
    <submittedName>
        <fullName evidence="2">VOC family protein</fullName>
    </submittedName>
</protein>
<sequence length="138" mass="15141">MTTQLNPYLGFRDNTREAMEFYRSVFGGELTMSTFAEFEASDDPAEQDKIMHAMLTTEDGLVLMGADTPNRMEYRPGTNYSVSLSGDDEPALRGYWDGLAAGGTVIMPLAPSPWMDSFGMCVDKFGVSWMVNIAAPSA</sequence>
<dbReference type="PANTHER" id="PTHR33990">
    <property type="entry name" value="PROTEIN YJDN-RELATED"/>
    <property type="match status" value="1"/>
</dbReference>
<accession>A0ABY2JJI5</accession>
<dbReference type="EMBL" id="SOGQ01000011">
    <property type="protein sequence ID" value="TFD05015.1"/>
    <property type="molecule type" value="Genomic_DNA"/>
</dbReference>
<evidence type="ECO:0000313" key="2">
    <source>
        <dbReference type="EMBL" id="TFD05015.1"/>
    </source>
</evidence>
<dbReference type="InterPro" id="IPR028973">
    <property type="entry name" value="PhnB-like"/>
</dbReference>
<dbReference type="CDD" id="cd06588">
    <property type="entry name" value="PhnB_like"/>
    <property type="match status" value="1"/>
</dbReference>
<dbReference type="SUPFAM" id="SSF54593">
    <property type="entry name" value="Glyoxalase/Bleomycin resistance protein/Dihydroxybiphenyl dioxygenase"/>
    <property type="match status" value="1"/>
</dbReference>
<comment type="caution">
    <text evidence="2">The sequence shown here is derived from an EMBL/GenBank/DDBJ whole genome shotgun (WGS) entry which is preliminary data.</text>
</comment>